<dbReference type="Proteomes" id="UP000838878">
    <property type="component" value="Chromosome 9"/>
</dbReference>
<dbReference type="Pfam" id="PF13359">
    <property type="entry name" value="DDE_Tnp_4"/>
    <property type="match status" value="1"/>
</dbReference>
<dbReference type="EMBL" id="OV170229">
    <property type="protein sequence ID" value="CAH0731047.1"/>
    <property type="molecule type" value="Genomic_DNA"/>
</dbReference>
<evidence type="ECO:0000259" key="3">
    <source>
        <dbReference type="Pfam" id="PF13359"/>
    </source>
</evidence>
<dbReference type="OrthoDB" id="2430314at2759"/>
<name>A0A8J9V497_9NEOP</name>
<feature type="domain" description="DDE Tnp4" evidence="3">
    <location>
        <begin position="10"/>
        <end position="87"/>
    </location>
</feature>
<evidence type="ECO:0000313" key="4">
    <source>
        <dbReference type="EMBL" id="CAH0731047.1"/>
    </source>
</evidence>
<evidence type="ECO:0000313" key="5">
    <source>
        <dbReference type="Proteomes" id="UP000838878"/>
    </source>
</evidence>
<keyword evidence="2" id="KW-0479">Metal-binding</keyword>
<feature type="non-terminal residue" evidence="4">
    <location>
        <position position="151"/>
    </location>
</feature>
<dbReference type="GO" id="GO:0046872">
    <property type="term" value="F:metal ion binding"/>
    <property type="evidence" value="ECO:0007669"/>
    <property type="project" value="UniProtKB-KW"/>
</dbReference>
<reference evidence="4" key="1">
    <citation type="submission" date="2021-12" db="EMBL/GenBank/DDBJ databases">
        <authorList>
            <person name="Martin H S."/>
        </authorList>
    </citation>
    <scope>NUCLEOTIDE SEQUENCE</scope>
</reference>
<organism evidence="4 5">
    <name type="scientific">Brenthis ino</name>
    <name type="common">lesser marbled fritillary</name>
    <dbReference type="NCBI Taxonomy" id="405034"/>
    <lineage>
        <taxon>Eukaryota</taxon>
        <taxon>Metazoa</taxon>
        <taxon>Ecdysozoa</taxon>
        <taxon>Arthropoda</taxon>
        <taxon>Hexapoda</taxon>
        <taxon>Insecta</taxon>
        <taxon>Pterygota</taxon>
        <taxon>Neoptera</taxon>
        <taxon>Endopterygota</taxon>
        <taxon>Lepidoptera</taxon>
        <taxon>Glossata</taxon>
        <taxon>Ditrysia</taxon>
        <taxon>Papilionoidea</taxon>
        <taxon>Nymphalidae</taxon>
        <taxon>Heliconiinae</taxon>
        <taxon>Argynnini</taxon>
        <taxon>Brenthis</taxon>
    </lineage>
</organism>
<keyword evidence="5" id="KW-1185">Reference proteome</keyword>
<gene>
    <name evidence="4" type="ORF">BINO364_LOCUS15960</name>
</gene>
<sequence>MFEQGRYGNAVLVGDAGYACSNYMMTPLEQCSTAAGNLYNESHIRTRSCVERLFGVWKRRFPSMAIGLGVSLQNSFPIIIARAVLHNIARRSGESTPPNDNTIVNPVSWEAVLAQGNINNVSVDAVRSQRNNPTYRRRNEIITNYFSQLAR</sequence>
<protein>
    <recommendedName>
        <fullName evidence="3">DDE Tnp4 domain-containing protein</fullName>
    </recommendedName>
</protein>
<dbReference type="InterPro" id="IPR027806">
    <property type="entry name" value="HARBI1_dom"/>
</dbReference>
<evidence type="ECO:0000256" key="2">
    <source>
        <dbReference type="ARBA" id="ARBA00022723"/>
    </source>
</evidence>
<proteinExistence type="predicted"/>
<accession>A0A8J9V497</accession>
<evidence type="ECO:0000256" key="1">
    <source>
        <dbReference type="ARBA" id="ARBA00001968"/>
    </source>
</evidence>
<dbReference type="AlphaFoldDB" id="A0A8J9V497"/>
<comment type="cofactor">
    <cofactor evidence="1">
        <name>a divalent metal cation</name>
        <dbReference type="ChEBI" id="CHEBI:60240"/>
    </cofactor>
</comment>